<keyword evidence="3" id="KW-1185">Reference proteome</keyword>
<evidence type="ECO:0008006" key="4">
    <source>
        <dbReference type="Google" id="ProtNLM"/>
    </source>
</evidence>
<feature type="region of interest" description="Disordered" evidence="1">
    <location>
        <begin position="1122"/>
        <end position="1144"/>
    </location>
</feature>
<dbReference type="Gene3D" id="3.40.50.10190">
    <property type="entry name" value="BRCT domain"/>
    <property type="match status" value="1"/>
</dbReference>
<feature type="region of interest" description="Disordered" evidence="1">
    <location>
        <begin position="409"/>
        <end position="454"/>
    </location>
</feature>
<organism evidence="2 3">
    <name type="scientific">Cronartium quercuum f. sp. fusiforme G11</name>
    <dbReference type="NCBI Taxonomy" id="708437"/>
    <lineage>
        <taxon>Eukaryota</taxon>
        <taxon>Fungi</taxon>
        <taxon>Dikarya</taxon>
        <taxon>Basidiomycota</taxon>
        <taxon>Pucciniomycotina</taxon>
        <taxon>Pucciniomycetes</taxon>
        <taxon>Pucciniales</taxon>
        <taxon>Coleosporiaceae</taxon>
        <taxon>Cronartium</taxon>
    </lineage>
</organism>
<dbReference type="CDD" id="cd17716">
    <property type="entry name" value="BRCT_microcephalin_rpt1"/>
    <property type="match status" value="1"/>
</dbReference>
<gene>
    <name evidence="2" type="ORF">CROQUDRAFT_650235</name>
</gene>
<feature type="compositionally biased region" description="Low complexity" evidence="1">
    <location>
        <begin position="636"/>
        <end position="654"/>
    </location>
</feature>
<feature type="compositionally biased region" description="Low complexity" evidence="1">
    <location>
        <begin position="728"/>
        <end position="740"/>
    </location>
</feature>
<feature type="compositionally biased region" description="Polar residues" evidence="1">
    <location>
        <begin position="1"/>
        <end position="20"/>
    </location>
</feature>
<feature type="compositionally biased region" description="Polar residues" evidence="1">
    <location>
        <begin position="1122"/>
        <end position="1139"/>
    </location>
</feature>
<feature type="region of interest" description="Disordered" evidence="1">
    <location>
        <begin position="1"/>
        <end position="173"/>
    </location>
</feature>
<feature type="compositionally biased region" description="Basic and acidic residues" evidence="1">
    <location>
        <begin position="935"/>
        <end position="956"/>
    </location>
</feature>
<feature type="region of interest" description="Disordered" evidence="1">
    <location>
        <begin position="246"/>
        <end position="268"/>
    </location>
</feature>
<feature type="compositionally biased region" description="Polar residues" evidence="1">
    <location>
        <begin position="664"/>
        <end position="676"/>
    </location>
</feature>
<feature type="region of interest" description="Disordered" evidence="1">
    <location>
        <begin position="621"/>
        <end position="793"/>
    </location>
</feature>
<feature type="region of interest" description="Disordered" evidence="1">
    <location>
        <begin position="935"/>
        <end position="1013"/>
    </location>
</feature>
<protein>
    <recommendedName>
        <fullName evidence="4">BRCT domain-containing protein</fullName>
    </recommendedName>
</protein>
<accession>A0A9P6THX2</accession>
<feature type="compositionally biased region" description="Low complexity" evidence="1">
    <location>
        <begin position="782"/>
        <end position="792"/>
    </location>
</feature>
<comment type="caution">
    <text evidence="2">The sequence shown here is derived from an EMBL/GenBank/DDBJ whole genome shotgun (WGS) entry which is preliminary data.</text>
</comment>
<name>A0A9P6THX2_9BASI</name>
<proteinExistence type="predicted"/>
<feature type="region of interest" description="Disordered" evidence="1">
    <location>
        <begin position="1208"/>
        <end position="1230"/>
    </location>
</feature>
<dbReference type="InterPro" id="IPR036420">
    <property type="entry name" value="BRCT_dom_sf"/>
</dbReference>
<feature type="compositionally biased region" description="Acidic residues" evidence="1">
    <location>
        <begin position="1220"/>
        <end position="1230"/>
    </location>
</feature>
<sequence length="1230" mass="132155">MTDNRPGQSTRKSKTVASDTHFTDQPHPSHAPFDPVPSSSSLPQESLPAHVPTAKVFTRQIKTRSMTSANTAGSTVAFGGTVPKRDTRPPPKKKSCQASGSNRLKENGKEVKTSADGTETRSGPALRPENNPIKPQRQIRLRKPLSSHDDHASVGTKSLRRAEESSKENIPVANLDHVRAPLYHRTRSCAAINASNTANSPTKNDSDLVQLQSCSSLASNLTNTSSLQTNSHEVVTVSSTQIGTLSTSIARPHASVSSGREQPDQSSSAAINRALFPTANLQGQSLSFSNKRLFEEIDDSTNQNLFSFLDAKGKSKQTAPKAGTRPVYKTSQPLANRQTVLTKPATVGVGQDPHLKARRKLPTSIRAQAIEPSRKKVRPSSPSPIPKRTSTKKLFKGAVPRRIMPTLQAAQQQLPSISGPSDQTEPPQQSGSQLNPPTMNVNPVNSSAPTPTTFNESSIVEVPLQAPELRNQPSSSFATTSQAHNPFAPQALLTTDQQRTPSKRPFTGTSISPLPVIIKRKDSDGDTEEDTSADAFLLSPKKRNKPTSSDIAPNGVNNRDDRPASLVPNGTKESVMEEVDRTFAEPVLPPTVLPLLSTLETDSDACSTPIEEAIVPVLETSEAPLHSIRPEQRVPSPKQISESSKASSSLMPAPADDEMENSKCKPSSSATPTSELSEPHESNSRRVPIGDSTPPESPRPILSPKPTPPRSFQPIRTSPIKQATMPTSIPISPSQHSSPSPEQPKHQPRNPFRPPPNPSTSTATGQIPKRPSMLPRRTVKASQSSSSTSPMSLDAIVENSPAKPVVRDALGAGSLNLSRGHNVPPKVIFTGGIKAKAIEFYNRQHAFLQKPAPESQPLMTKDVPKLVAASVTTPVAEDVEDDGGAADVSANSFMSNQSVESTSTTTSANISQDTQDRLLKLQAMLTRMNVPRTEKPAYEEYEVPLKDSEDSEDRGVRATRSRRRSVSVGAPSHTGSRLKSRASASGLRNASRRESSILPSAEIEGRGAGPSRAEDRLKKVLPLKDVVALVDVRTAEGDEAGRVFVEMLRGLGAKVPTRPTFPLTHIVFKAGKQATIDRWLIHPKPKPCLVGIGWVVRCREVLGKASETPYLIDINSTTAPTADLGNLSTSVGPSTTAGASNRRKSMEPKALALLSHGVQLDRNRAMLSQSCESKPASGPDAQTLSQPDRVAQSIDRARRKSLQFLPKVGSPLGKKVFGPEDGEDTSMESR</sequence>
<evidence type="ECO:0000256" key="1">
    <source>
        <dbReference type="SAM" id="MobiDB-lite"/>
    </source>
</evidence>
<feature type="region of interest" description="Disordered" evidence="1">
    <location>
        <begin position="494"/>
        <end position="577"/>
    </location>
</feature>
<feature type="compositionally biased region" description="Low complexity" evidence="1">
    <location>
        <begin position="36"/>
        <end position="48"/>
    </location>
</feature>
<dbReference type="AlphaFoldDB" id="A0A9P6THX2"/>
<feature type="compositionally biased region" description="Polar residues" evidence="1">
    <location>
        <begin position="546"/>
        <end position="557"/>
    </location>
</feature>
<evidence type="ECO:0000313" key="2">
    <source>
        <dbReference type="EMBL" id="KAG0152155.1"/>
    </source>
</evidence>
<feature type="compositionally biased region" description="Polar residues" evidence="1">
    <location>
        <begin position="714"/>
        <end position="727"/>
    </location>
</feature>
<feature type="compositionally biased region" description="Pro residues" evidence="1">
    <location>
        <begin position="695"/>
        <end position="711"/>
    </location>
</feature>
<reference evidence="2" key="1">
    <citation type="submission" date="2013-11" db="EMBL/GenBank/DDBJ databases">
        <title>Genome sequence of the fusiform rust pathogen reveals effectors for host alternation and coevolution with pine.</title>
        <authorList>
            <consortium name="DOE Joint Genome Institute"/>
            <person name="Smith K."/>
            <person name="Pendleton A."/>
            <person name="Kubisiak T."/>
            <person name="Anderson C."/>
            <person name="Salamov A."/>
            <person name="Aerts A."/>
            <person name="Riley R."/>
            <person name="Clum A."/>
            <person name="Lindquist E."/>
            <person name="Ence D."/>
            <person name="Campbell M."/>
            <person name="Kronenberg Z."/>
            <person name="Feau N."/>
            <person name="Dhillon B."/>
            <person name="Hamelin R."/>
            <person name="Burleigh J."/>
            <person name="Smith J."/>
            <person name="Yandell M."/>
            <person name="Nelson C."/>
            <person name="Grigoriev I."/>
            <person name="Davis J."/>
        </authorList>
    </citation>
    <scope>NUCLEOTIDE SEQUENCE</scope>
    <source>
        <strain evidence="2">G11</strain>
    </source>
</reference>
<dbReference type="OrthoDB" id="2502783at2759"/>
<feature type="region of interest" description="Disordered" evidence="1">
    <location>
        <begin position="348"/>
        <end position="397"/>
    </location>
</feature>
<feature type="region of interest" description="Disordered" evidence="1">
    <location>
        <begin position="1168"/>
        <end position="1190"/>
    </location>
</feature>
<feature type="compositionally biased region" description="Basic and acidic residues" evidence="1">
    <location>
        <begin position="103"/>
        <end position="113"/>
    </location>
</feature>
<dbReference type="EMBL" id="MU167209">
    <property type="protein sequence ID" value="KAG0152155.1"/>
    <property type="molecule type" value="Genomic_DNA"/>
</dbReference>
<feature type="compositionally biased region" description="Polar residues" evidence="1">
    <location>
        <begin position="973"/>
        <end position="988"/>
    </location>
</feature>
<dbReference type="Proteomes" id="UP000886653">
    <property type="component" value="Unassembled WGS sequence"/>
</dbReference>
<feature type="compositionally biased region" description="Polar residues" evidence="1">
    <location>
        <begin position="63"/>
        <end position="74"/>
    </location>
</feature>
<evidence type="ECO:0000313" key="3">
    <source>
        <dbReference type="Proteomes" id="UP000886653"/>
    </source>
</evidence>